<comment type="caution">
    <text evidence="1">The sequence shown here is derived from an EMBL/GenBank/DDBJ whole genome shotgun (WGS) entry which is preliminary data.</text>
</comment>
<dbReference type="Proteomes" id="UP000789901">
    <property type="component" value="Unassembled WGS sequence"/>
</dbReference>
<gene>
    <name evidence="1" type="ORF">GMARGA_LOCUS37324</name>
</gene>
<dbReference type="EMBL" id="CAJVQB010077279">
    <property type="protein sequence ID" value="CAG8844837.1"/>
    <property type="molecule type" value="Genomic_DNA"/>
</dbReference>
<protein>
    <submittedName>
        <fullName evidence="1">17456_t:CDS:1</fullName>
    </submittedName>
</protein>
<feature type="non-terminal residue" evidence="1">
    <location>
        <position position="268"/>
    </location>
</feature>
<organism evidence="1 2">
    <name type="scientific">Gigaspora margarita</name>
    <dbReference type="NCBI Taxonomy" id="4874"/>
    <lineage>
        <taxon>Eukaryota</taxon>
        <taxon>Fungi</taxon>
        <taxon>Fungi incertae sedis</taxon>
        <taxon>Mucoromycota</taxon>
        <taxon>Glomeromycotina</taxon>
        <taxon>Glomeromycetes</taxon>
        <taxon>Diversisporales</taxon>
        <taxon>Gigasporaceae</taxon>
        <taxon>Gigaspora</taxon>
    </lineage>
</organism>
<accession>A0ABN7X264</accession>
<evidence type="ECO:0000313" key="2">
    <source>
        <dbReference type="Proteomes" id="UP000789901"/>
    </source>
</evidence>
<name>A0ABN7X264_GIGMA</name>
<keyword evidence="2" id="KW-1185">Reference proteome</keyword>
<evidence type="ECO:0000313" key="1">
    <source>
        <dbReference type="EMBL" id="CAG8844837.1"/>
    </source>
</evidence>
<sequence length="268" mass="30682">MEVLCNLCNKTFYNKSSLMIFYLSDRYENSIAQFEIHGYNYFPAGFFTNRFTQNTIENSSFTYLTYQETPSVQVNLTEAQPHILTFSHYNDNSGTVVVRITRVNYYNYITMNYCYEQRLLLRVIQSNRNVNEINYENASEIQDINYFNNITPKNGFYVYLQLMVMKQIPSNGANIDSTNGTFSLLQNDTVPGLPDPTSFQVTAIATLDGGYALIYTNTTNRTFTSDNVLAAQFSANAGIYAIMLGYNKPKTPQSFILYQLTTPNITFT</sequence>
<reference evidence="1 2" key="1">
    <citation type="submission" date="2021-06" db="EMBL/GenBank/DDBJ databases">
        <authorList>
            <person name="Kallberg Y."/>
            <person name="Tangrot J."/>
            <person name="Rosling A."/>
        </authorList>
    </citation>
    <scope>NUCLEOTIDE SEQUENCE [LARGE SCALE GENOMIC DNA]</scope>
    <source>
        <strain evidence="1 2">120-4 pot B 10/14</strain>
    </source>
</reference>
<proteinExistence type="predicted"/>